<sequence>MSERYIHLQPAVFDWNCDDQDELIAFLYGGSNESLAKACFDGVRDSRHAATYRFWFPVNAVSEHAENAQ</sequence>
<name>A0ABN3AUB1_9MICC</name>
<protein>
    <submittedName>
        <fullName evidence="1">Uncharacterized protein</fullName>
    </submittedName>
</protein>
<reference evidence="1 2" key="1">
    <citation type="journal article" date="2019" name="Int. J. Syst. Evol. Microbiol.">
        <title>The Global Catalogue of Microorganisms (GCM) 10K type strain sequencing project: providing services to taxonomists for standard genome sequencing and annotation.</title>
        <authorList>
            <consortium name="The Broad Institute Genomics Platform"/>
            <consortium name="The Broad Institute Genome Sequencing Center for Infectious Disease"/>
            <person name="Wu L."/>
            <person name="Ma J."/>
        </authorList>
    </citation>
    <scope>NUCLEOTIDE SEQUENCE [LARGE SCALE GENOMIC DNA]</scope>
    <source>
        <strain evidence="1 2">JCM 14917</strain>
    </source>
</reference>
<organism evidence="1 2">
    <name type="scientific">Arthrobacter parietis</name>
    <dbReference type="NCBI Taxonomy" id="271434"/>
    <lineage>
        <taxon>Bacteria</taxon>
        <taxon>Bacillati</taxon>
        <taxon>Actinomycetota</taxon>
        <taxon>Actinomycetes</taxon>
        <taxon>Micrococcales</taxon>
        <taxon>Micrococcaceae</taxon>
        <taxon>Arthrobacter</taxon>
    </lineage>
</organism>
<dbReference type="RefSeq" id="WP_277359010.1">
    <property type="nucleotide sequence ID" value="NZ_BAAAON010000001.1"/>
</dbReference>
<gene>
    <name evidence="1" type="ORF">GCM10009784_15320</name>
</gene>
<keyword evidence="2" id="KW-1185">Reference proteome</keyword>
<evidence type="ECO:0000313" key="1">
    <source>
        <dbReference type="EMBL" id="GAA2174938.1"/>
    </source>
</evidence>
<dbReference type="Proteomes" id="UP001500974">
    <property type="component" value="Unassembled WGS sequence"/>
</dbReference>
<evidence type="ECO:0000313" key="2">
    <source>
        <dbReference type="Proteomes" id="UP001500974"/>
    </source>
</evidence>
<proteinExistence type="predicted"/>
<dbReference type="EMBL" id="BAAAON010000001">
    <property type="protein sequence ID" value="GAA2174938.1"/>
    <property type="molecule type" value="Genomic_DNA"/>
</dbReference>
<accession>A0ABN3AUB1</accession>
<comment type="caution">
    <text evidence="1">The sequence shown here is derived from an EMBL/GenBank/DDBJ whole genome shotgun (WGS) entry which is preliminary data.</text>
</comment>